<keyword evidence="3" id="KW-0843">Virulence</keyword>
<organism evidence="6">
    <name type="scientific">uncultured Thiotrichaceae bacterium</name>
    <dbReference type="NCBI Taxonomy" id="298394"/>
    <lineage>
        <taxon>Bacteria</taxon>
        <taxon>Pseudomonadati</taxon>
        <taxon>Pseudomonadota</taxon>
        <taxon>Gammaproteobacteria</taxon>
        <taxon>Thiotrichales</taxon>
        <taxon>Thiotrichaceae</taxon>
        <taxon>environmental samples</taxon>
    </lineage>
</organism>
<dbReference type="NCBIfam" id="TIGR03696">
    <property type="entry name" value="Rhs_assc_core"/>
    <property type="match status" value="1"/>
</dbReference>
<dbReference type="Pfam" id="PF12256">
    <property type="entry name" value="TcdB_toxin_midN"/>
    <property type="match status" value="1"/>
</dbReference>
<dbReference type="GO" id="GO:0005576">
    <property type="term" value="C:extracellular region"/>
    <property type="evidence" value="ECO:0007669"/>
    <property type="project" value="UniProtKB-SubCell"/>
</dbReference>
<dbReference type="InterPro" id="IPR022044">
    <property type="entry name" value="TcdB_toxin_mid/C"/>
</dbReference>
<protein>
    <submittedName>
        <fullName evidence="6">Insecticidal toxin complex protein</fullName>
    </submittedName>
</protein>
<dbReference type="InterPro" id="IPR018247">
    <property type="entry name" value="EF_Hand_1_Ca_BS"/>
</dbReference>
<feature type="domain" description="Insecticide toxin TcdB middle/N-terminal" evidence="5">
    <location>
        <begin position="694"/>
        <end position="823"/>
    </location>
</feature>
<name>A0A6S6SVT3_9GAMM</name>
<feature type="domain" description="Insecticide toxin TcdB middle/C-terminal" evidence="4">
    <location>
        <begin position="911"/>
        <end position="1052"/>
    </location>
</feature>
<gene>
    <name evidence="6" type="ORF">HELGO_WM12409</name>
</gene>
<dbReference type="SUPFAM" id="SSF69318">
    <property type="entry name" value="Integrin alpha N-terminal domain"/>
    <property type="match status" value="1"/>
</dbReference>
<dbReference type="PROSITE" id="PS00018">
    <property type="entry name" value="EF_HAND_1"/>
    <property type="match status" value="1"/>
</dbReference>
<dbReference type="Pfam" id="PF03534">
    <property type="entry name" value="SpvB"/>
    <property type="match status" value="1"/>
</dbReference>
<evidence type="ECO:0000256" key="2">
    <source>
        <dbReference type="ARBA" id="ARBA00022525"/>
    </source>
</evidence>
<sequence>MENIERSNPKTPNLVRAPSINLPKGGGAIKGLGEKFAANPVTGTSSFSIPIATSTGRSGLDPELPISYDSGSGNGIFGFGWSLALPSITRKTDKGLPRYRNAEESDTFILSGAEDLVPVLDVDDNLTSDADYSIKRYRPRIEGLFARIERWTKQSNGDVHWRSISKDNILTIYGLDAGSRIADPADNSRIYSWLISETRDDKGNAIVYQYQQDNDADVDLSVAHEKNRVRSANRYLKRIYYGNRESLLDSHCSRPRFLDPVPDKEKWMFEVVFDYGEHAEQTPLPEPDEGSDWKCRTDAFSSYRSGFEIRTTHLCKRVLMFHHFSHEDNVGDDCLVRSTDFTYTDKQENSGFTFLIEATQKAYKRNSDKSGYDTRSLPPLEFKYTQAVINEEIHSIDQKVMENLPIGLDGRQYQWIDLDGEGLSGILTEQAGGLFYKRNISPRPSSNQQAQGHQTDVQFEALQAVATKPSTAALVSGQQQLLDLDGNGQLDLVDFNEPVQGFYERTPDKDWENFKPFKSLPNIDWQNSNLKFVDITGDGHADILISEDDVFCWYPSKAEAGFGAAETVRKTLDEESGARIVFADSEQAIYLADMSGDGLTDIVRIRNGEVCYWPNLGYGRFGAKVGMDNPPWFDHHDQFNQQRIRVADIDGSGANDILYLGTNGVSIYFNLSGNGWSDATTLSQFPPIDNLSSVQTADLLGNGTACLVWSSPLPAHASQPMRYIDLMSGQKPHLLTRIVNNLGAETHIEYAPSTQFYLDDEAKGQPWITKLPFPVHVVERVITLDNISKNRFVSRYAYHHGYFDGIEREFRGFGMVEQWDTEEYAAFDDHGLLAASNENSNSDMPPVHTKTWFHTGAYVPGDKISLLYMQEYFGAPGSDNALEGFEKTLLPDTILPEIEDKPLSAKEAREACRSLKGAMLRQEVYADDGNKVKAGIPYTVTEQNFTIKCLQRQNENRHAVFFTHEREAISYHHERNTNDPRITHAMTLEVDEFGNVHKSLAIAYGRKGENIPDAKPSADGNPVINGWTQADREKQQQTLITYNENDFTRKVKDTAKSFIDTANDYRTPLPCASRSYEITGLIPENSAAHFSYEELTRDNNGTPFGLLNSLPEINYEVRPTAGQQQKRLIKHTCTLYRKNDLSDLLDRGEIESMALPGESYQLAFTQGLLDQVYKRQRNETAPVETLLTPEIVKEGGYVDFDKSDEQLKEKNWWIPSGKLLYHYDETNTETEVSADDELTAARQHFFLPRRFQDPFGHSAYVDYDDYDLFVTRTTDAVKNQTFAEYDYRVLQSRLMTDPNDNQTAVAFDVLGMVAGNAVMGKAYANPPEGDSLEGFQADLTEDQINDFHADPTADKARQFLGNASSRILYNVKRSKPDSQPAFAITLARETHVSDLKIDPATGQPEPTKVQISFSYSDGFGREIQQKVQAEQGQLPKRDKVTKELVLKDGYPVMEAGNGRSRWVGSGWTIFNNKGKPVRQYEPFFTDRHDFEFEVCIGVSPVLFYDPLGRVIATLHPNHTYEKVLFDPWRQTSWDVNDTVFMHPQTDDPDIAYITAQYFAEHKDWQSWHSLRTVPAKALEKWPDYGKQGNFLPFNAKRRLAEKQAAEKTEKHANTPSAVHFDTLGRPFLTFAHNGYKGEGENKTPILHATRVELDIEGNERAVIDARGNTVMSYAYNMAGPEEDDEGDEEDEEETATNRIYQHSMDAGERWTLNDIAGNPIHNWDARGHHFHNEYDSLRRPIRQFIQGEYEKEAQADGHESDPASVSENKILFEQIIYGEGVGGDKGKTANLRGQIYQHYDSSACTTNVAFDFKGNILEERKQHIDDPTASLTNWLDADLTITLHADIFNRYTKYDALNRMVRQYNWHTDPLGVAVYEPQYNKRGLLQEESLTIQAQKTNEGFTGGQKSTPVSAIVYDAKGQRQSINYGNGTITRYHYDPLTFRLEQLRTTRPGYNPVFPETHSNLKNDKILQQLCYTYDPNGNITEIVDEAYEPVFFQNQKVEPRNRYTYDPLYRLIQAQGRESKTSKPPSQFEDKPIGVTFPVTDETLRNYRQNYSYDAVGNIEKMQHVAAGGRWTRRYQYDDKSNRLLSTLVGNDETKIIHYDYDAHGNMLNLANDGKSINWDYQDMIHGCDLKGGGTAYYSYDAEKQRTRKYIEKQGNTVAERFYIDDIERYRFWKKGAEANGFLEEIETYHVLVDQQRLLMIEDVTKTNNIKLKEGVLFRYQYSNHLGSASLELDEKKNTISYEEYHPYGASAYKFRNEGGDCIRKRYRYTGIERDSETGLNYHGARYYINWLGRWVNTDPDDMDDDVNIYNYVSNNPIIYIDQDGRKKKNSFVQGGKDSLYRYADVLIPMQISNFGFHQFYGHASKYHKYGGTTRQEKRRKLLKWNKKAKISGKGRFLPSPMPEKLGCFSWAMLHIKAAYAEAGKQQKWKKMLSALRQGKTGYTHLAPHTLARELQKDGWKVIYFNPDVQNLKSYDSSIKKIRRIDPLERTWLRKRGIKIDDTILNYAPSGSASPDSTSLLKLKKLSKIDFWWASYNVTLISERNGLRIEKPTSGGHSIAGSGLNVFSFNWTRSPNKNPINKKLITDPAHRHAGFIVVPPGSW</sequence>
<dbReference type="EMBL" id="CACVAY010000033">
    <property type="protein sequence ID" value="CAA6807395.1"/>
    <property type="molecule type" value="Genomic_DNA"/>
</dbReference>
<dbReference type="InterPro" id="IPR028994">
    <property type="entry name" value="Integrin_alpha_N"/>
</dbReference>
<evidence type="ECO:0000256" key="3">
    <source>
        <dbReference type="ARBA" id="ARBA00023026"/>
    </source>
</evidence>
<dbReference type="InterPro" id="IPR022045">
    <property type="entry name" value="TcdB_toxin_mid/N"/>
</dbReference>
<dbReference type="InterPro" id="IPR050708">
    <property type="entry name" value="T6SS_VgrG/RHS"/>
</dbReference>
<keyword evidence="2" id="KW-0964">Secreted</keyword>
<dbReference type="PANTHER" id="PTHR32305">
    <property type="match status" value="1"/>
</dbReference>
<dbReference type="PRINTS" id="PR01341">
    <property type="entry name" value="SALSPVBPROT"/>
</dbReference>
<proteinExistence type="predicted"/>
<evidence type="ECO:0000259" key="4">
    <source>
        <dbReference type="Pfam" id="PF12255"/>
    </source>
</evidence>
<evidence type="ECO:0000256" key="1">
    <source>
        <dbReference type="ARBA" id="ARBA00004613"/>
    </source>
</evidence>
<evidence type="ECO:0000259" key="5">
    <source>
        <dbReference type="Pfam" id="PF12256"/>
    </source>
</evidence>
<dbReference type="Pfam" id="PF12255">
    <property type="entry name" value="TcdB_toxin_midC"/>
    <property type="match status" value="1"/>
</dbReference>
<dbReference type="PANTHER" id="PTHR32305:SF15">
    <property type="entry name" value="PROTEIN RHSA-RELATED"/>
    <property type="match status" value="1"/>
</dbReference>
<dbReference type="GO" id="GO:0005737">
    <property type="term" value="C:cytoplasm"/>
    <property type="evidence" value="ECO:0007669"/>
    <property type="project" value="InterPro"/>
</dbReference>
<evidence type="ECO:0000313" key="6">
    <source>
        <dbReference type="EMBL" id="CAA6807395.1"/>
    </source>
</evidence>
<accession>A0A6S6SVT3</accession>
<comment type="subcellular location">
    <subcellularLocation>
        <location evidence="1">Secreted</location>
    </subcellularLocation>
</comment>
<reference evidence="6" key="1">
    <citation type="submission" date="2020-01" db="EMBL/GenBank/DDBJ databases">
        <authorList>
            <person name="Meier V. D."/>
            <person name="Meier V D."/>
        </authorList>
    </citation>
    <scope>NUCLEOTIDE SEQUENCE</scope>
    <source>
        <strain evidence="6">HLG_WM_MAG_07</strain>
    </source>
</reference>
<dbReference type="Gene3D" id="2.180.10.10">
    <property type="entry name" value="RHS repeat-associated core"/>
    <property type="match status" value="1"/>
</dbReference>
<dbReference type="InterPro" id="IPR003284">
    <property type="entry name" value="Sal_SpvB"/>
</dbReference>
<dbReference type="InterPro" id="IPR022385">
    <property type="entry name" value="Rhs_assc_core"/>
</dbReference>